<evidence type="ECO:0000313" key="3">
    <source>
        <dbReference type="Proteomes" id="UP000037035"/>
    </source>
</evidence>
<evidence type="ECO:0000256" key="1">
    <source>
        <dbReference type="SAM" id="MobiDB-lite"/>
    </source>
</evidence>
<keyword evidence="3" id="KW-1185">Reference proteome</keyword>
<organism evidence="2 3">
    <name type="scientific">Puccinia sorghi</name>
    <dbReference type="NCBI Taxonomy" id="27349"/>
    <lineage>
        <taxon>Eukaryota</taxon>
        <taxon>Fungi</taxon>
        <taxon>Dikarya</taxon>
        <taxon>Basidiomycota</taxon>
        <taxon>Pucciniomycotina</taxon>
        <taxon>Pucciniomycetes</taxon>
        <taxon>Pucciniales</taxon>
        <taxon>Pucciniaceae</taxon>
        <taxon>Puccinia</taxon>
    </lineage>
</organism>
<evidence type="ECO:0000313" key="2">
    <source>
        <dbReference type="EMBL" id="KNZ62935.1"/>
    </source>
</evidence>
<protein>
    <submittedName>
        <fullName evidence="2">Uncharacterized protein</fullName>
    </submittedName>
</protein>
<dbReference type="OrthoDB" id="3061191at2759"/>
<name>A0A0L6VRX0_9BASI</name>
<feature type="compositionally biased region" description="Polar residues" evidence="1">
    <location>
        <begin position="148"/>
        <end position="178"/>
    </location>
</feature>
<proteinExistence type="predicted"/>
<dbReference type="EMBL" id="LAVV01002277">
    <property type="protein sequence ID" value="KNZ62935.1"/>
    <property type="molecule type" value="Genomic_DNA"/>
</dbReference>
<dbReference type="VEuPathDB" id="FungiDB:VP01_1204g2"/>
<accession>A0A0L6VRX0</accession>
<dbReference type="Proteomes" id="UP000037035">
    <property type="component" value="Unassembled WGS sequence"/>
</dbReference>
<comment type="caution">
    <text evidence="2">The sequence shown here is derived from an EMBL/GenBank/DDBJ whole genome shotgun (WGS) entry which is preliminary data.</text>
</comment>
<feature type="region of interest" description="Disordered" evidence="1">
    <location>
        <begin position="311"/>
        <end position="419"/>
    </location>
</feature>
<feature type="compositionally biased region" description="Low complexity" evidence="1">
    <location>
        <begin position="389"/>
        <end position="398"/>
    </location>
</feature>
<sequence>MIKPTLIHTAVQTIQEKIKLRMLTAIPRQFDLLKSRATSILVALERGVLPSPAATPDVICNGVGNELPAEPRLAPSTSDSRIFNSTFAERVPIDHYVLQTLHRNVADMEENIEQLAGETIPVHLKTLDDLLVNIHALARRPLGLDVPPTNSQPLASNSAQPQDSTRVTVPTSDSTETHSIPRARSLMIFSQELQSAMFKAATGTIFQFSDIFGGLNPYEREVMLSATEIGPGTYEDIQSKLETLEHQLIQNVITSMDPEHLLSDRDGLHRQVERVLQSNGQYRDLHIALWKLRASRLRSHAILEKALTPFGESDPATRAAPREAEQHAADLSSSPPVPSQPNVPERNLPHREPTSRVPSQPHVPESNVSPTEPEPHAPGVNPIQMTGDLSLPSSSSTSMVTIKRSASTEMMLQSKRAKF</sequence>
<feature type="region of interest" description="Disordered" evidence="1">
    <location>
        <begin position="145"/>
        <end position="178"/>
    </location>
</feature>
<dbReference type="AlphaFoldDB" id="A0A0L6VRX0"/>
<gene>
    <name evidence="2" type="ORF">VP01_1204g2</name>
</gene>
<dbReference type="STRING" id="27349.A0A0L6VRX0"/>
<reference evidence="2 3" key="1">
    <citation type="submission" date="2015-08" db="EMBL/GenBank/DDBJ databases">
        <title>Next Generation Sequencing and Analysis of the Genome of Puccinia sorghi L Schw, the Causal Agent of Maize Common Rust.</title>
        <authorList>
            <person name="Rochi L."/>
            <person name="Burguener G."/>
            <person name="Darino M."/>
            <person name="Turjanski A."/>
            <person name="Kreff E."/>
            <person name="Dieguez M.J."/>
            <person name="Sacco F."/>
        </authorList>
    </citation>
    <scope>NUCLEOTIDE SEQUENCE [LARGE SCALE GENOMIC DNA]</scope>
    <source>
        <strain evidence="2 3">RO10H11247</strain>
    </source>
</reference>